<organism evidence="2">
    <name type="scientific">Laccaria bicolor (strain S238N-H82 / ATCC MYA-4686)</name>
    <name type="common">Bicoloured deceiver</name>
    <name type="synonym">Laccaria laccata var. bicolor</name>
    <dbReference type="NCBI Taxonomy" id="486041"/>
    <lineage>
        <taxon>Eukaryota</taxon>
        <taxon>Fungi</taxon>
        <taxon>Dikarya</taxon>
        <taxon>Basidiomycota</taxon>
        <taxon>Agaricomycotina</taxon>
        <taxon>Agaricomycetes</taxon>
        <taxon>Agaricomycetidae</taxon>
        <taxon>Agaricales</taxon>
        <taxon>Agaricineae</taxon>
        <taxon>Hydnangiaceae</taxon>
        <taxon>Laccaria</taxon>
    </lineage>
</organism>
<dbReference type="EMBL" id="DS547112">
    <property type="protein sequence ID" value="EDR05624.1"/>
    <property type="molecule type" value="Genomic_DNA"/>
</dbReference>
<protein>
    <submittedName>
        <fullName evidence="1">Predicted protein</fullName>
    </submittedName>
</protein>
<keyword evidence="2" id="KW-1185">Reference proteome</keyword>
<dbReference type="InParanoid" id="B0DI68"/>
<dbReference type="Proteomes" id="UP000001194">
    <property type="component" value="Unassembled WGS sequence"/>
</dbReference>
<dbReference type="AlphaFoldDB" id="B0DI68"/>
<dbReference type="KEGG" id="lbc:LACBIDRAFT_302743"/>
<dbReference type="HOGENOM" id="CLU_205464_0_0_1"/>
<evidence type="ECO:0000313" key="1">
    <source>
        <dbReference type="EMBL" id="EDR05624.1"/>
    </source>
</evidence>
<name>B0DI68_LACBS</name>
<accession>B0DI68</accession>
<reference evidence="1 2" key="1">
    <citation type="journal article" date="2008" name="Nature">
        <title>The genome of Laccaria bicolor provides insights into mycorrhizal symbiosis.</title>
        <authorList>
            <person name="Martin F."/>
            <person name="Aerts A."/>
            <person name="Ahren D."/>
            <person name="Brun A."/>
            <person name="Danchin E.G.J."/>
            <person name="Duchaussoy F."/>
            <person name="Gibon J."/>
            <person name="Kohler A."/>
            <person name="Lindquist E."/>
            <person name="Pereda V."/>
            <person name="Salamov A."/>
            <person name="Shapiro H.J."/>
            <person name="Wuyts J."/>
            <person name="Blaudez D."/>
            <person name="Buee M."/>
            <person name="Brokstein P."/>
            <person name="Canbaeck B."/>
            <person name="Cohen D."/>
            <person name="Courty P.E."/>
            <person name="Coutinho P.M."/>
            <person name="Delaruelle C."/>
            <person name="Detter J.C."/>
            <person name="Deveau A."/>
            <person name="DiFazio S."/>
            <person name="Duplessis S."/>
            <person name="Fraissinet-Tachet L."/>
            <person name="Lucic E."/>
            <person name="Frey-Klett P."/>
            <person name="Fourrey C."/>
            <person name="Feussner I."/>
            <person name="Gay G."/>
            <person name="Grimwood J."/>
            <person name="Hoegger P.J."/>
            <person name="Jain P."/>
            <person name="Kilaru S."/>
            <person name="Labbe J."/>
            <person name="Lin Y.C."/>
            <person name="Legue V."/>
            <person name="Le Tacon F."/>
            <person name="Marmeisse R."/>
            <person name="Melayah D."/>
            <person name="Montanini B."/>
            <person name="Muratet M."/>
            <person name="Nehls U."/>
            <person name="Niculita-Hirzel H."/>
            <person name="Oudot-Le Secq M.P."/>
            <person name="Peter M."/>
            <person name="Quesneville H."/>
            <person name="Rajashekar B."/>
            <person name="Reich M."/>
            <person name="Rouhier N."/>
            <person name="Schmutz J."/>
            <person name="Yin T."/>
            <person name="Chalot M."/>
            <person name="Henrissat B."/>
            <person name="Kuees U."/>
            <person name="Lucas S."/>
            <person name="Van de Peer Y."/>
            <person name="Podila G.K."/>
            <person name="Polle A."/>
            <person name="Pukkila P.J."/>
            <person name="Richardson P.M."/>
            <person name="Rouze P."/>
            <person name="Sanders I.R."/>
            <person name="Stajich J.E."/>
            <person name="Tunlid A."/>
            <person name="Tuskan G."/>
            <person name="Grigoriev I.V."/>
        </authorList>
    </citation>
    <scope>NUCLEOTIDE SEQUENCE [LARGE SCALE GENOMIC DNA]</scope>
    <source>
        <strain evidence="2">S238N-H82 / ATCC MYA-4686</strain>
    </source>
</reference>
<gene>
    <name evidence="1" type="ORF">LACBIDRAFT_302743</name>
</gene>
<sequence>MCAFSIQKPTFPKNIYVISDYLFVFTYIYPHFRIIPQTRIGYCKKNCVIWI</sequence>
<dbReference type="GeneID" id="6079416"/>
<dbReference type="OrthoDB" id="3087368at2759"/>
<proteinExistence type="predicted"/>
<evidence type="ECO:0000313" key="2">
    <source>
        <dbReference type="Proteomes" id="UP000001194"/>
    </source>
</evidence>
<dbReference type="RefSeq" id="XP_001883728.1">
    <property type="nucleotide sequence ID" value="XM_001883693.1"/>
</dbReference>